<feature type="transmembrane region" description="Helical" evidence="1">
    <location>
        <begin position="207"/>
        <end position="229"/>
    </location>
</feature>
<feature type="transmembrane region" description="Helical" evidence="1">
    <location>
        <begin position="169"/>
        <end position="187"/>
    </location>
</feature>
<keyword evidence="1" id="KW-1133">Transmembrane helix</keyword>
<name>A0ABV7YQU0_9BACT</name>
<evidence type="ECO:0000313" key="3">
    <source>
        <dbReference type="Proteomes" id="UP001595616"/>
    </source>
</evidence>
<keyword evidence="3" id="KW-1185">Reference proteome</keyword>
<protein>
    <submittedName>
        <fullName evidence="2">DUF5687 family protein</fullName>
    </submittedName>
</protein>
<evidence type="ECO:0000313" key="2">
    <source>
        <dbReference type="EMBL" id="MFC3809415.1"/>
    </source>
</evidence>
<feature type="transmembrane region" description="Helical" evidence="1">
    <location>
        <begin position="349"/>
        <end position="368"/>
    </location>
</feature>
<feature type="transmembrane region" description="Helical" evidence="1">
    <location>
        <begin position="300"/>
        <end position="320"/>
    </location>
</feature>
<evidence type="ECO:0000256" key="1">
    <source>
        <dbReference type="SAM" id="Phobius"/>
    </source>
</evidence>
<feature type="transmembrane region" description="Helical" evidence="1">
    <location>
        <begin position="66"/>
        <end position="81"/>
    </location>
</feature>
<keyword evidence="1" id="KW-0812">Transmembrane</keyword>
<dbReference type="InterPro" id="IPR043742">
    <property type="entry name" value="DUF5687"/>
</dbReference>
<dbReference type="RefSeq" id="WP_379834435.1">
    <property type="nucleotide sequence ID" value="NZ_JBHRYQ010000001.1"/>
</dbReference>
<keyword evidence="1" id="KW-0472">Membrane</keyword>
<feature type="transmembrane region" description="Helical" evidence="1">
    <location>
        <begin position="277"/>
        <end position="294"/>
    </location>
</feature>
<accession>A0ABV7YQU0</accession>
<feature type="transmembrane region" description="Helical" evidence="1">
    <location>
        <begin position="418"/>
        <end position="438"/>
    </location>
</feature>
<organism evidence="2 3">
    <name type="scientific">Lacihabitans lacunae</name>
    <dbReference type="NCBI Taxonomy" id="1028214"/>
    <lineage>
        <taxon>Bacteria</taxon>
        <taxon>Pseudomonadati</taxon>
        <taxon>Bacteroidota</taxon>
        <taxon>Cytophagia</taxon>
        <taxon>Cytophagales</taxon>
        <taxon>Leadbetterellaceae</taxon>
        <taxon>Lacihabitans</taxon>
    </lineage>
</organism>
<dbReference type="Pfam" id="PF18940">
    <property type="entry name" value="DUF5687"/>
    <property type="match status" value="1"/>
</dbReference>
<comment type="caution">
    <text evidence="2">The sequence shown here is derived from an EMBL/GenBank/DDBJ whole genome shotgun (WGS) entry which is preliminary data.</text>
</comment>
<feature type="transmembrane region" description="Helical" evidence="1">
    <location>
        <begin position="21"/>
        <end position="46"/>
    </location>
</feature>
<dbReference type="EMBL" id="JBHRYQ010000001">
    <property type="protein sequence ID" value="MFC3809415.1"/>
    <property type="molecule type" value="Genomic_DNA"/>
</dbReference>
<feature type="transmembrane region" description="Helical" evidence="1">
    <location>
        <begin position="140"/>
        <end position="157"/>
    </location>
</feature>
<feature type="transmembrane region" description="Helical" evidence="1">
    <location>
        <begin position="444"/>
        <end position="470"/>
    </location>
</feature>
<sequence length="487" mass="56786">MYKLLVHQWLEKIRSTFWQKNIFINLLLGLLGFYLLLNFVVISYFADKILSEIYKNCDLVETFTRLLFYYYLYDLIARFLFQQIPTLSIQPYLTLPFKKSTLLHYQIVKSIFSFFNLVALLLLIPFYVKNIIPTQTVQFSLLWLATVLSLIATNNFLNFTLKKYFSKQAAISILFIVGAGLLLYLDFAEIISVSKYFAKGVYLLAASPIWALFPPLLATGSYILAYYFLKKHSYIEDAQKISTKKGNGLSFLENFGEIGQLIRVELKLILRNKRPRSLLIFSGFFFIYGFIFFKKEQVDNYLMMSLVSLFLTASFSTNYGQFLFSWESSFFDCYLSNKVSIFNYLKSKYLLLAFANTLGFILILPFAIISYKIVFYNIAFLSYNVGITALLMVFFSTNNTSYIDLGRSQVMNYQGTNITHFLLIIPIIGIPISIYYLHQYLGILSYYFYTITLIGLIGIALNNYFLELIVKRFNKRKYKMALGFRQK</sequence>
<gene>
    <name evidence="2" type="ORF">ACFOOI_02000</name>
</gene>
<feature type="transmembrane region" description="Helical" evidence="1">
    <location>
        <begin position="102"/>
        <end position="128"/>
    </location>
</feature>
<proteinExistence type="predicted"/>
<dbReference type="Proteomes" id="UP001595616">
    <property type="component" value="Unassembled WGS sequence"/>
</dbReference>
<feature type="transmembrane region" description="Helical" evidence="1">
    <location>
        <begin position="374"/>
        <end position="397"/>
    </location>
</feature>
<reference evidence="3" key="1">
    <citation type="journal article" date="2019" name="Int. J. Syst. Evol. Microbiol.">
        <title>The Global Catalogue of Microorganisms (GCM) 10K type strain sequencing project: providing services to taxonomists for standard genome sequencing and annotation.</title>
        <authorList>
            <consortium name="The Broad Institute Genomics Platform"/>
            <consortium name="The Broad Institute Genome Sequencing Center for Infectious Disease"/>
            <person name="Wu L."/>
            <person name="Ma J."/>
        </authorList>
    </citation>
    <scope>NUCLEOTIDE SEQUENCE [LARGE SCALE GENOMIC DNA]</scope>
    <source>
        <strain evidence="3">CECT 7956</strain>
    </source>
</reference>